<dbReference type="InterPro" id="IPR050879">
    <property type="entry name" value="Acyltransferase_3"/>
</dbReference>
<evidence type="ECO:0000313" key="3">
    <source>
        <dbReference type="EMBL" id="PWN67004.1"/>
    </source>
</evidence>
<dbReference type="InterPro" id="IPR002656">
    <property type="entry name" value="Acyl_transf_3_dom"/>
</dbReference>
<dbReference type="GO" id="GO:0000271">
    <property type="term" value="P:polysaccharide biosynthetic process"/>
    <property type="evidence" value="ECO:0007669"/>
    <property type="project" value="TreeGrafter"/>
</dbReference>
<gene>
    <name evidence="3" type="ORF">C1631_020030</name>
</gene>
<keyword evidence="4" id="KW-1185">Reference proteome</keyword>
<feature type="transmembrane region" description="Helical" evidence="1">
    <location>
        <begin position="144"/>
        <end position="163"/>
    </location>
</feature>
<dbReference type="GO" id="GO:0016747">
    <property type="term" value="F:acyltransferase activity, transferring groups other than amino-acyl groups"/>
    <property type="evidence" value="ECO:0007669"/>
    <property type="project" value="InterPro"/>
</dbReference>
<feature type="transmembrane region" description="Helical" evidence="1">
    <location>
        <begin position="276"/>
        <end position="294"/>
    </location>
</feature>
<keyword evidence="1" id="KW-0472">Membrane</keyword>
<keyword evidence="1" id="KW-0812">Transmembrane</keyword>
<dbReference type="RefSeq" id="WP_109713834.1">
    <property type="nucleotide sequence ID" value="NZ_PPED02000005.1"/>
</dbReference>
<sequence length="352" mass="41655">MSDQKNRILVLDGLRGLAILLVFLFHGYYIWSKNYPFGDSFKDNILVKYGDLGVQLFFLISGFVILMSMEKTSGFIQFIKNRWVRLFPSMLICSLIIYSTAVFFYERPLGIPGLKSLIPGILFVDEGLLERIFKTDFPVLESSFWSLYIEVKFYLIFGALYYLFKRNLALLGIFIIYLVAVSFQILEFHHLLPMGLLKFKAYIGNFVYFGWFVSGALIYIYYKERDRRYLYAFVIATICAMFYMYKLQDMIRNLYLIILILIFVGALFWKRMERFFSMRLFTFVGFVSYPIYLLHENMMISWMVKIDKHIQVPYWLLPIISFSLVIPVAYIVAEYLEPPIQKKLKSILKNVK</sequence>
<dbReference type="PANTHER" id="PTHR23028:SF53">
    <property type="entry name" value="ACYL_TRANSF_3 DOMAIN-CONTAINING PROTEIN"/>
    <property type="match status" value="1"/>
</dbReference>
<organism evidence="3 4">
    <name type="scientific">Chryseobacterium phosphatilyticum</name>
    <dbReference type="NCBI Taxonomy" id="475075"/>
    <lineage>
        <taxon>Bacteria</taxon>
        <taxon>Pseudomonadati</taxon>
        <taxon>Bacteroidota</taxon>
        <taxon>Flavobacteriia</taxon>
        <taxon>Flavobacteriales</taxon>
        <taxon>Weeksellaceae</taxon>
        <taxon>Chryseobacterium group</taxon>
        <taxon>Chryseobacterium</taxon>
    </lineage>
</organism>
<accession>A0A316X004</accession>
<feature type="transmembrane region" description="Helical" evidence="1">
    <location>
        <begin position="168"/>
        <end position="186"/>
    </location>
</feature>
<feature type="domain" description="Acyltransferase 3" evidence="2">
    <location>
        <begin position="11"/>
        <end position="333"/>
    </location>
</feature>
<dbReference type="GO" id="GO:0016020">
    <property type="term" value="C:membrane"/>
    <property type="evidence" value="ECO:0007669"/>
    <property type="project" value="TreeGrafter"/>
</dbReference>
<dbReference type="OrthoDB" id="290051at2"/>
<feature type="transmembrane region" description="Helical" evidence="1">
    <location>
        <begin position="206"/>
        <end position="222"/>
    </location>
</feature>
<feature type="transmembrane region" description="Helical" evidence="1">
    <location>
        <begin position="314"/>
        <end position="336"/>
    </location>
</feature>
<keyword evidence="1" id="KW-1133">Transmembrane helix</keyword>
<name>A0A316X004_9FLAO</name>
<dbReference type="Proteomes" id="UP000236594">
    <property type="component" value="Unassembled WGS sequence"/>
</dbReference>
<dbReference type="EMBL" id="PPED02000005">
    <property type="protein sequence ID" value="PWN67004.1"/>
    <property type="molecule type" value="Genomic_DNA"/>
</dbReference>
<feature type="transmembrane region" description="Helical" evidence="1">
    <location>
        <begin position="86"/>
        <end position="105"/>
    </location>
</feature>
<dbReference type="Pfam" id="PF01757">
    <property type="entry name" value="Acyl_transf_3"/>
    <property type="match status" value="1"/>
</dbReference>
<comment type="caution">
    <text evidence="3">The sequence shown here is derived from an EMBL/GenBank/DDBJ whole genome shotgun (WGS) entry which is preliminary data.</text>
</comment>
<dbReference type="PANTHER" id="PTHR23028">
    <property type="entry name" value="ACETYLTRANSFERASE"/>
    <property type="match status" value="1"/>
</dbReference>
<proteinExistence type="predicted"/>
<dbReference type="AlphaFoldDB" id="A0A316X004"/>
<feature type="transmembrane region" description="Helical" evidence="1">
    <location>
        <begin position="229"/>
        <end position="245"/>
    </location>
</feature>
<feature type="transmembrane region" description="Helical" evidence="1">
    <location>
        <begin position="46"/>
        <end position="66"/>
    </location>
</feature>
<evidence type="ECO:0000259" key="2">
    <source>
        <dbReference type="Pfam" id="PF01757"/>
    </source>
</evidence>
<feature type="transmembrane region" description="Helical" evidence="1">
    <location>
        <begin position="251"/>
        <end position="269"/>
    </location>
</feature>
<feature type="transmembrane region" description="Helical" evidence="1">
    <location>
        <begin position="12"/>
        <end position="31"/>
    </location>
</feature>
<evidence type="ECO:0000313" key="4">
    <source>
        <dbReference type="Proteomes" id="UP000236594"/>
    </source>
</evidence>
<reference evidence="3 4" key="1">
    <citation type="submission" date="2018-04" db="EMBL/GenBank/DDBJ databases">
        <title>Draft Genome Sequence of Phosphate-Solubilizing Chryseobacterium sp. ISE14 that is a Biocontrol and Plant Growth-Promoting Rhizobacterium Isolated from Cucumber.</title>
        <authorList>
            <person name="Jeong J.-J."/>
            <person name="Sang M.K."/>
            <person name="Choi I.-G."/>
            <person name="Kim K.D."/>
        </authorList>
    </citation>
    <scope>NUCLEOTIDE SEQUENCE [LARGE SCALE GENOMIC DNA]</scope>
    <source>
        <strain evidence="3 4">ISE14</strain>
    </source>
</reference>
<protein>
    <recommendedName>
        <fullName evidence="2">Acyltransferase 3 domain-containing protein</fullName>
    </recommendedName>
</protein>
<evidence type="ECO:0000256" key="1">
    <source>
        <dbReference type="SAM" id="Phobius"/>
    </source>
</evidence>